<protein>
    <recommendedName>
        <fullName evidence="2">DUF560 domain-containing protein</fullName>
    </recommendedName>
</protein>
<gene>
    <name evidence="1" type="ORF">METZ01_LOCUS298988</name>
</gene>
<evidence type="ECO:0008006" key="2">
    <source>
        <dbReference type="Google" id="ProtNLM"/>
    </source>
</evidence>
<dbReference type="EMBL" id="UINC01092501">
    <property type="protein sequence ID" value="SVC46134.1"/>
    <property type="molecule type" value="Genomic_DNA"/>
</dbReference>
<proteinExistence type="predicted"/>
<sequence>ISTLERLNMLYPDNIEIKLYLLSVLVQADSPNKALTVIEEIKTSEDLTPEDLEAVNEIEAEIKERGRPKLWNFYADISLGGIHSENVNSVSKTRLQMSSDSITGFNSAKYDRTYSGSLGLTATRSLGEASSFMINTSFTDSDQEEETSDDFETYGLTLALDTSLGNQSLSPYLMLSKTDYQDDADSFSLLSGIGGYFSAGERNSFSYGYSFSDSKGNRNTTDTTADETNAIGHGITLGHDFMFTEIISSSTGLGYSISEAKVGTNDFETYDLNFRLNFAFPWAYISVGDAVSFNDYKHVDTSTNSNRIRSDVTNTFDVMLTKAVGDIFPFIDPNKNLFMNFSYEKLISEANILNYDYIADSFSASFSKSFHLNK</sequence>
<feature type="non-terminal residue" evidence="1">
    <location>
        <position position="1"/>
    </location>
</feature>
<dbReference type="AlphaFoldDB" id="A0A382MB19"/>
<accession>A0A382MB19</accession>
<evidence type="ECO:0000313" key="1">
    <source>
        <dbReference type="EMBL" id="SVC46134.1"/>
    </source>
</evidence>
<reference evidence="1" key="1">
    <citation type="submission" date="2018-05" db="EMBL/GenBank/DDBJ databases">
        <authorList>
            <person name="Lanie J.A."/>
            <person name="Ng W.-L."/>
            <person name="Kazmierczak K.M."/>
            <person name="Andrzejewski T.M."/>
            <person name="Davidsen T.M."/>
            <person name="Wayne K.J."/>
            <person name="Tettelin H."/>
            <person name="Glass J.I."/>
            <person name="Rusch D."/>
            <person name="Podicherti R."/>
            <person name="Tsui H.-C.T."/>
            <person name="Winkler M.E."/>
        </authorList>
    </citation>
    <scope>NUCLEOTIDE SEQUENCE</scope>
</reference>
<organism evidence="1">
    <name type="scientific">marine metagenome</name>
    <dbReference type="NCBI Taxonomy" id="408172"/>
    <lineage>
        <taxon>unclassified sequences</taxon>
        <taxon>metagenomes</taxon>
        <taxon>ecological metagenomes</taxon>
    </lineage>
</organism>
<name>A0A382MB19_9ZZZZ</name>